<evidence type="ECO:0000313" key="3">
    <source>
        <dbReference type="Proteomes" id="UP001470230"/>
    </source>
</evidence>
<dbReference type="Proteomes" id="UP001470230">
    <property type="component" value="Unassembled WGS sequence"/>
</dbReference>
<name>A0ABR2IRE4_9EUKA</name>
<keyword evidence="3" id="KW-1185">Reference proteome</keyword>
<accession>A0ABR2IRE4</accession>
<gene>
    <name evidence="2" type="ORF">M9Y10_010102</name>
</gene>
<organism evidence="2 3">
    <name type="scientific">Tritrichomonas musculus</name>
    <dbReference type="NCBI Taxonomy" id="1915356"/>
    <lineage>
        <taxon>Eukaryota</taxon>
        <taxon>Metamonada</taxon>
        <taxon>Parabasalia</taxon>
        <taxon>Tritrichomonadida</taxon>
        <taxon>Tritrichomonadidae</taxon>
        <taxon>Tritrichomonas</taxon>
    </lineage>
</organism>
<reference evidence="2 3" key="1">
    <citation type="submission" date="2024-04" db="EMBL/GenBank/DDBJ databases">
        <title>Tritrichomonas musculus Genome.</title>
        <authorList>
            <person name="Alves-Ferreira E."/>
            <person name="Grigg M."/>
            <person name="Lorenzi H."/>
            <person name="Galac M."/>
        </authorList>
    </citation>
    <scope>NUCLEOTIDE SEQUENCE [LARGE SCALE GENOMIC DNA]</scope>
    <source>
        <strain evidence="2 3">EAF2021</strain>
    </source>
</reference>
<protein>
    <submittedName>
        <fullName evidence="2">Uncharacterized protein</fullName>
    </submittedName>
</protein>
<sequence length="450" mass="52334">MFNQNTIRSRKEFPDTHYFIYKSKYYPFKINFFKLSSNYFMTQADEICYIKNIDLINEEIGNQLNLQEETIFHFINYVQQKEIPLNNENVIPLHFLSKKYEIEELKEDTAKYISTHHHELALKVLSICQYDSSFNADTFENIICDNMSEYINKDELLNLPICQLHRIFTKYSMKNLNQLKTEEINEFILKMIDCHGSDASVLLSFACFDKENVDFIEKIIQNYSEKVDLHFIDFSFIPSFLEVLNAQKNKLIQEEKEIKELKESNQKMSIEILSLQSKVLSIQKEMFTDFSKQIKDKNDEISSIKAELETVKREKEEEIKSLKSQIDSLSIRFNCTETSKEGPGILSLLKNKQKTPFNKLFVASQSTNDIYTLLVPHADDGFGTNNIGNFYIEFELESAVAMSGVKVFADDSSFPKSFDIAVDGETVISVKEARELNGKYKDMTINFAPI</sequence>
<dbReference type="EMBL" id="JAPFFF010000015">
    <property type="protein sequence ID" value="KAK8867129.1"/>
    <property type="molecule type" value="Genomic_DNA"/>
</dbReference>
<proteinExistence type="predicted"/>
<comment type="caution">
    <text evidence="2">The sequence shown here is derived from an EMBL/GenBank/DDBJ whole genome shotgun (WGS) entry which is preliminary data.</text>
</comment>
<evidence type="ECO:0000313" key="2">
    <source>
        <dbReference type="EMBL" id="KAK8867129.1"/>
    </source>
</evidence>
<evidence type="ECO:0000256" key="1">
    <source>
        <dbReference type="SAM" id="Coils"/>
    </source>
</evidence>
<keyword evidence="1" id="KW-0175">Coiled coil</keyword>
<feature type="coiled-coil region" evidence="1">
    <location>
        <begin position="241"/>
        <end position="332"/>
    </location>
</feature>